<proteinExistence type="inferred from homology"/>
<dbReference type="GO" id="GO:0000139">
    <property type="term" value="C:Golgi membrane"/>
    <property type="evidence" value="ECO:0007669"/>
    <property type="project" value="UniProtKB-SubCell"/>
</dbReference>
<evidence type="ECO:0000256" key="8">
    <source>
        <dbReference type="ARBA" id="ARBA00023180"/>
    </source>
</evidence>
<evidence type="ECO:0000313" key="10">
    <source>
        <dbReference type="EMBL" id="CAG2205219.1"/>
    </source>
</evidence>
<evidence type="ECO:0000256" key="5">
    <source>
        <dbReference type="ARBA" id="ARBA00022989"/>
    </source>
</evidence>
<protein>
    <recommendedName>
        <fullName evidence="9">Carbohydrate sulfotransferase</fullName>
        <ecNumber evidence="9">2.8.2.-</ecNumber>
    </recommendedName>
</protein>
<keyword evidence="8 9" id="KW-0325">Glycoprotein</keyword>
<keyword evidence="4" id="KW-0812">Transmembrane</keyword>
<evidence type="ECO:0000256" key="1">
    <source>
        <dbReference type="ARBA" id="ARBA00004323"/>
    </source>
</evidence>
<evidence type="ECO:0000256" key="2">
    <source>
        <dbReference type="ARBA" id="ARBA00006339"/>
    </source>
</evidence>
<dbReference type="InterPro" id="IPR005331">
    <property type="entry name" value="Sulfotransferase"/>
</dbReference>
<dbReference type="GO" id="GO:0008146">
    <property type="term" value="F:sulfotransferase activity"/>
    <property type="evidence" value="ECO:0007669"/>
    <property type="project" value="InterPro"/>
</dbReference>
<keyword evidence="6 9" id="KW-0333">Golgi apparatus</keyword>
<dbReference type="PANTHER" id="PTHR12137">
    <property type="entry name" value="CARBOHYDRATE SULFOTRANSFERASE"/>
    <property type="match status" value="1"/>
</dbReference>
<keyword evidence="3 9" id="KW-0808">Transferase</keyword>
<accession>A0A8S3R7I5</accession>
<comment type="similarity">
    <text evidence="2 9">Belongs to the sulfotransferase 2 family.</text>
</comment>
<keyword evidence="9" id="KW-0119">Carbohydrate metabolism</keyword>
<dbReference type="Proteomes" id="UP000683360">
    <property type="component" value="Unassembled WGS sequence"/>
</dbReference>
<comment type="caution">
    <text evidence="10">The sequence shown here is derived from an EMBL/GenBank/DDBJ whole genome shotgun (WGS) entry which is preliminary data.</text>
</comment>
<evidence type="ECO:0000256" key="6">
    <source>
        <dbReference type="ARBA" id="ARBA00023034"/>
    </source>
</evidence>
<keyword evidence="7" id="KW-0472">Membrane</keyword>
<dbReference type="AlphaFoldDB" id="A0A8S3R7I5"/>
<dbReference type="EC" id="2.8.2.-" evidence="9"/>
<dbReference type="PANTHER" id="PTHR12137:SF54">
    <property type="entry name" value="CARBOHYDRATE SULFOTRANSFERASE"/>
    <property type="match status" value="1"/>
</dbReference>
<evidence type="ECO:0000256" key="9">
    <source>
        <dbReference type="RuleBase" id="RU364020"/>
    </source>
</evidence>
<evidence type="ECO:0000256" key="7">
    <source>
        <dbReference type="ARBA" id="ARBA00023136"/>
    </source>
</evidence>
<evidence type="ECO:0000313" key="11">
    <source>
        <dbReference type="Proteomes" id="UP000683360"/>
    </source>
</evidence>
<dbReference type="OrthoDB" id="2019940at2759"/>
<organism evidence="10 11">
    <name type="scientific">Mytilus edulis</name>
    <name type="common">Blue mussel</name>
    <dbReference type="NCBI Taxonomy" id="6550"/>
    <lineage>
        <taxon>Eukaryota</taxon>
        <taxon>Metazoa</taxon>
        <taxon>Spiralia</taxon>
        <taxon>Lophotrochozoa</taxon>
        <taxon>Mollusca</taxon>
        <taxon>Bivalvia</taxon>
        <taxon>Autobranchia</taxon>
        <taxon>Pteriomorphia</taxon>
        <taxon>Mytilida</taxon>
        <taxon>Mytiloidea</taxon>
        <taxon>Mytilidae</taxon>
        <taxon>Mytilinae</taxon>
        <taxon>Mytilus</taxon>
    </lineage>
</organism>
<evidence type="ECO:0000256" key="3">
    <source>
        <dbReference type="ARBA" id="ARBA00022679"/>
    </source>
</evidence>
<evidence type="ECO:0000256" key="4">
    <source>
        <dbReference type="ARBA" id="ARBA00022692"/>
    </source>
</evidence>
<keyword evidence="9" id="KW-0735">Signal-anchor</keyword>
<keyword evidence="5" id="KW-1133">Transmembrane helix</keyword>
<dbReference type="EMBL" id="CAJPWZ010001018">
    <property type="protein sequence ID" value="CAG2205219.1"/>
    <property type="molecule type" value="Genomic_DNA"/>
</dbReference>
<sequence length="440" mass="51859">MKMCRCRIKIYMAVFSGMAICLLLREKVSYSELTNWHHTQERRLYLDFKKMKSITEPMISINASTTECGSCKNDDYSTTATKVLNTELIYLDNNKQRLDRLSRICKQKPNTFKHKSKRNPYIFNTFVSDRHNLIFCQIQKAASTFWKRIIFNQTTPGTRGLPSIINLGVAEDKFKHYFKFLFVRDPYNRLFSGYIDKLFNPNVMYWKAVGIPAKRLSNPEAKRSCGHDVTFSEFINYIIALEKTPDRRDRHFFSMYEHCAPCEHKIDYIGKMETFRNDSKFILDTLKMDNNIRNQFEYMLSNSSINEIINIANRLFQFKTKILKCMTMYDAVLRIWRQLQMKGILSRQIVIPFKPDTVVKLTKSKFIKTVLEAYKSSKSDVSKKNNKQDAFSEAYSTVPRQTLMRLKQVVENDCVLFGYETEPKRVFNAQSFVKSNFFKL</sequence>
<comment type="subcellular location">
    <subcellularLocation>
        <location evidence="1 9">Golgi apparatus membrane</location>
        <topology evidence="1 9">Single-pass type II membrane protein</topology>
    </subcellularLocation>
</comment>
<dbReference type="GO" id="GO:0016051">
    <property type="term" value="P:carbohydrate biosynthetic process"/>
    <property type="evidence" value="ECO:0007669"/>
    <property type="project" value="InterPro"/>
</dbReference>
<dbReference type="Pfam" id="PF03567">
    <property type="entry name" value="Sulfotransfer_2"/>
    <property type="match status" value="1"/>
</dbReference>
<reference evidence="10" key="1">
    <citation type="submission" date="2021-03" db="EMBL/GenBank/DDBJ databases">
        <authorList>
            <person name="Bekaert M."/>
        </authorList>
    </citation>
    <scope>NUCLEOTIDE SEQUENCE</scope>
</reference>
<dbReference type="InterPro" id="IPR018011">
    <property type="entry name" value="Carb_sulfotrans_8-10"/>
</dbReference>
<name>A0A8S3R7I5_MYTED</name>
<gene>
    <name evidence="10" type="ORF">MEDL_19626</name>
</gene>
<keyword evidence="11" id="KW-1185">Reference proteome</keyword>